<evidence type="ECO:0000256" key="1">
    <source>
        <dbReference type="SAM" id="Coils"/>
    </source>
</evidence>
<dbReference type="eggNOG" id="COG2214">
    <property type="taxonomic scope" value="Bacteria"/>
</dbReference>
<gene>
    <name evidence="3" type="ORF">FAES_2929</name>
</gene>
<feature type="region of interest" description="Disordered" evidence="2">
    <location>
        <begin position="180"/>
        <end position="201"/>
    </location>
</feature>
<dbReference type="Proteomes" id="UP000011058">
    <property type="component" value="Chromosome"/>
</dbReference>
<dbReference type="EMBL" id="HE796683">
    <property type="protein sequence ID" value="CCH00938.1"/>
    <property type="molecule type" value="Genomic_DNA"/>
</dbReference>
<keyword evidence="4" id="KW-1185">Reference proteome</keyword>
<keyword evidence="3" id="KW-0346">Stress response</keyword>
<feature type="coiled-coil region" evidence="1">
    <location>
        <begin position="18"/>
        <end position="52"/>
    </location>
</feature>
<sequence length="361" mass="41003">MSKQPLVWIESANKTVPLSKQQKRLNQLTSRITEQEEQLAELRAATEQVRQRIQGELVPLQRKQQQARADLVRLLDQLHERYAWSNAESRKLRHLITSLAYDLIQQGYGELKPIYDRYDEAGFEAVLAETDAVSMAQIRHIAEARYGLLIDPAQSFATPDELLAHVQGLLRERALAEQQRQQEAADRRAQEPKTEKQQAREARAIKVTKAVRALYLDLVKAFHPDRELEPAEKERKTAIMQRVTEAYEKSDLMGLFRLQLEFDRIDQKQLAALADSQLQHYNKILTQQVEELDGQLATLTNELKAMLGSSAPGPIAVRSLDYVISGEIKAAKADTKSLRALVKALADPAQLKVWLSAYPNP</sequence>
<dbReference type="RefSeq" id="WP_015332037.1">
    <property type="nucleotide sequence ID" value="NC_020054.1"/>
</dbReference>
<dbReference type="AlphaFoldDB" id="I0K9Y5"/>
<name>I0K9Y5_9BACT</name>
<feature type="compositionally biased region" description="Basic and acidic residues" evidence="2">
    <location>
        <begin position="183"/>
        <end position="201"/>
    </location>
</feature>
<proteinExistence type="predicted"/>
<protein>
    <submittedName>
        <fullName evidence="3">Heat shock protein DnaJ domain-containing protein</fullName>
    </submittedName>
</protein>
<feature type="coiled-coil region" evidence="1">
    <location>
        <begin position="282"/>
        <end position="309"/>
    </location>
</feature>
<reference evidence="3 4" key="1">
    <citation type="journal article" date="2012" name="J. Bacteriol.">
        <title>Genome Sequence of Fibrella aestuarina BUZ 2T, a Filamentous Marine Bacterium.</title>
        <authorList>
            <person name="Filippini M."/>
            <person name="Qi W."/>
            <person name="Blom J."/>
            <person name="Goesmann A."/>
            <person name="Smits T.H."/>
            <person name="Bagheri H.C."/>
        </authorList>
    </citation>
    <scope>NUCLEOTIDE SEQUENCE [LARGE SCALE GENOMIC DNA]</scope>
    <source>
        <strain evidence="4">BUZ 2T</strain>
    </source>
</reference>
<evidence type="ECO:0000313" key="4">
    <source>
        <dbReference type="Proteomes" id="UP000011058"/>
    </source>
</evidence>
<organism evidence="3 4">
    <name type="scientific">Fibrella aestuarina BUZ 2</name>
    <dbReference type="NCBI Taxonomy" id="1166018"/>
    <lineage>
        <taxon>Bacteria</taxon>
        <taxon>Pseudomonadati</taxon>
        <taxon>Bacteroidota</taxon>
        <taxon>Cytophagia</taxon>
        <taxon>Cytophagales</taxon>
        <taxon>Spirosomataceae</taxon>
        <taxon>Fibrella</taxon>
    </lineage>
</organism>
<dbReference type="KEGG" id="fae:FAES_2929"/>
<keyword evidence="1" id="KW-0175">Coiled coil</keyword>
<accession>I0K9Y5</accession>
<evidence type="ECO:0000313" key="3">
    <source>
        <dbReference type="EMBL" id="CCH00938.1"/>
    </source>
</evidence>
<dbReference type="HOGENOM" id="CLU_045814_0_0_10"/>
<dbReference type="STRING" id="1166018.FAES_2929"/>
<evidence type="ECO:0000256" key="2">
    <source>
        <dbReference type="SAM" id="MobiDB-lite"/>
    </source>
</evidence>
<dbReference type="OrthoDB" id="114754at2"/>